<name>H5X3U0_9PSEU</name>
<accession>H5X3U0</accession>
<organism evidence="1 2">
    <name type="scientific">Saccharomonospora marina XMU15</name>
    <dbReference type="NCBI Taxonomy" id="882083"/>
    <lineage>
        <taxon>Bacteria</taxon>
        <taxon>Bacillati</taxon>
        <taxon>Actinomycetota</taxon>
        <taxon>Actinomycetes</taxon>
        <taxon>Pseudonocardiales</taxon>
        <taxon>Pseudonocardiaceae</taxon>
        <taxon>Saccharomonospora</taxon>
    </lineage>
</organism>
<gene>
    <name evidence="1" type="ORF">SacmaDRAFT_3961</name>
</gene>
<dbReference type="AlphaFoldDB" id="H5X3U0"/>
<dbReference type="RefSeq" id="WP_009155536.1">
    <property type="nucleotide sequence ID" value="NZ_CM001439.1"/>
</dbReference>
<evidence type="ECO:0000313" key="2">
    <source>
        <dbReference type="Proteomes" id="UP000004926"/>
    </source>
</evidence>
<dbReference type="HOGENOM" id="CLU_214235_0_0_11"/>
<protein>
    <submittedName>
        <fullName evidence="1">Uncharacterized protein</fullName>
    </submittedName>
</protein>
<evidence type="ECO:0000313" key="1">
    <source>
        <dbReference type="EMBL" id="EHR52158.1"/>
    </source>
</evidence>
<sequence>MAAQVGTTARTGERCPESGVWEVVGTPTTTAPIAKGNVMPPYNNQAVTWRLIRLA</sequence>
<keyword evidence="2" id="KW-1185">Reference proteome</keyword>
<reference evidence="1 2" key="1">
    <citation type="journal article" date="2012" name="Stand. Genomic Sci.">
        <title>Genome sequence of the ocean sediment bacterium Saccharomonospora marina type strain (XMU15(T)).</title>
        <authorList>
            <person name="Klenk H.P."/>
            <person name="Lu M."/>
            <person name="Lucas S."/>
            <person name="Lapidus A."/>
            <person name="Copeland A."/>
            <person name="Pitluck S."/>
            <person name="Goodwin L.A."/>
            <person name="Han C."/>
            <person name="Tapia R."/>
            <person name="Brambilla E.M."/>
            <person name="Potter G."/>
            <person name="Land M."/>
            <person name="Ivanova N."/>
            <person name="Rohde M."/>
            <person name="Goker M."/>
            <person name="Detter J.C."/>
            <person name="Li W.J."/>
            <person name="Kyrpides N.C."/>
            <person name="Woyke T."/>
        </authorList>
    </citation>
    <scope>NUCLEOTIDE SEQUENCE [LARGE SCALE GENOMIC DNA]</scope>
    <source>
        <strain evidence="1 2">XMU15</strain>
    </source>
</reference>
<dbReference type="Proteomes" id="UP000004926">
    <property type="component" value="Chromosome"/>
</dbReference>
<proteinExistence type="predicted"/>
<dbReference type="eggNOG" id="ENOG5033DN2">
    <property type="taxonomic scope" value="Bacteria"/>
</dbReference>
<dbReference type="EMBL" id="CM001439">
    <property type="protein sequence ID" value="EHR52158.1"/>
    <property type="molecule type" value="Genomic_DNA"/>
</dbReference>